<keyword evidence="4" id="KW-1185">Reference proteome</keyword>
<comment type="caution">
    <text evidence="3">The sequence shown here is derived from an EMBL/GenBank/DDBJ whole genome shotgun (WGS) entry which is preliminary data.</text>
</comment>
<dbReference type="Pfam" id="PF13517">
    <property type="entry name" value="FG-GAP_3"/>
    <property type="match status" value="5"/>
</dbReference>
<gene>
    <name evidence="3" type="ORF">FHW36_105439</name>
</gene>
<dbReference type="Pfam" id="PF07593">
    <property type="entry name" value="UnbV_ASPIC"/>
    <property type="match status" value="1"/>
</dbReference>
<dbReference type="RefSeq" id="WP_246121187.1">
    <property type="nucleotide sequence ID" value="NZ_VIWO01000005.1"/>
</dbReference>
<organism evidence="3 4">
    <name type="scientific">Chitinophaga polysaccharea</name>
    <dbReference type="NCBI Taxonomy" id="1293035"/>
    <lineage>
        <taxon>Bacteria</taxon>
        <taxon>Pseudomonadati</taxon>
        <taxon>Bacteroidota</taxon>
        <taxon>Chitinophagia</taxon>
        <taxon>Chitinophagales</taxon>
        <taxon>Chitinophagaceae</taxon>
        <taxon>Chitinophaga</taxon>
    </lineage>
</organism>
<feature type="domain" description="ASPIC/UnbV" evidence="2">
    <location>
        <begin position="534"/>
        <end position="600"/>
    </location>
</feature>
<dbReference type="InterPro" id="IPR028994">
    <property type="entry name" value="Integrin_alpha_N"/>
</dbReference>
<dbReference type="PROSITE" id="PS51257">
    <property type="entry name" value="PROKAR_LIPOPROTEIN"/>
    <property type="match status" value="1"/>
</dbReference>
<proteinExistence type="predicted"/>
<keyword evidence="1" id="KW-0732">Signal</keyword>
<dbReference type="PANTHER" id="PTHR16026">
    <property type="entry name" value="CARTILAGE ACIDIC PROTEIN 1"/>
    <property type="match status" value="1"/>
</dbReference>
<dbReference type="InterPro" id="IPR011519">
    <property type="entry name" value="UnbV_ASPIC"/>
</dbReference>
<dbReference type="Gene3D" id="2.130.10.130">
    <property type="entry name" value="Integrin alpha, N-terminal"/>
    <property type="match status" value="4"/>
</dbReference>
<dbReference type="InterPro" id="IPR027039">
    <property type="entry name" value="Crtac1"/>
</dbReference>
<dbReference type="InterPro" id="IPR013517">
    <property type="entry name" value="FG-GAP"/>
</dbReference>
<dbReference type="SUPFAM" id="SSF69318">
    <property type="entry name" value="Integrin alpha N-terminal domain"/>
    <property type="match status" value="3"/>
</dbReference>
<evidence type="ECO:0000313" key="3">
    <source>
        <dbReference type="EMBL" id="TWF39998.1"/>
    </source>
</evidence>
<reference evidence="3 4" key="1">
    <citation type="submission" date="2019-06" db="EMBL/GenBank/DDBJ databases">
        <title>Sorghum-associated microbial communities from plants grown in Nebraska, USA.</title>
        <authorList>
            <person name="Schachtman D."/>
        </authorList>
    </citation>
    <scope>NUCLEOTIDE SEQUENCE [LARGE SCALE GENOMIC DNA]</scope>
    <source>
        <strain evidence="3 4">1209</strain>
    </source>
</reference>
<name>A0A561PPG7_9BACT</name>
<dbReference type="PANTHER" id="PTHR16026:SF0">
    <property type="entry name" value="CARTILAGE ACIDIC PROTEIN 1"/>
    <property type="match status" value="1"/>
</dbReference>
<dbReference type="Proteomes" id="UP000320811">
    <property type="component" value="Unassembled WGS sequence"/>
</dbReference>
<accession>A0A561PPG7</accession>
<evidence type="ECO:0000259" key="2">
    <source>
        <dbReference type="Pfam" id="PF07593"/>
    </source>
</evidence>
<dbReference type="EMBL" id="VIWO01000005">
    <property type="protein sequence ID" value="TWF39998.1"/>
    <property type="molecule type" value="Genomic_DNA"/>
</dbReference>
<evidence type="ECO:0000313" key="4">
    <source>
        <dbReference type="Proteomes" id="UP000320811"/>
    </source>
</evidence>
<protein>
    <submittedName>
        <fullName evidence="3">VCBS repeat protein</fullName>
    </submittedName>
</protein>
<evidence type="ECO:0000256" key="1">
    <source>
        <dbReference type="ARBA" id="ARBA00022729"/>
    </source>
</evidence>
<sequence>MLSPRLMTALLLNWLIVVSCQQKHTLFQPVSSQHSGITFNNKIVESDSLNPIDVTNIYNGGGVGVGDFNNDGLQDLYFTGNMVACKLYLNKGGLRFDDITATAGVDGNSKWCRGVAVVDINNDGWMDMYVCASMNKDPQKRKNLLYINQGLNKEGIPVFKDEAAAYGLDDSTHSTMATFFDYDNDGDLDVYIVVNEILPNVNPSVFKAKITDGTFPSTGRLYRNDMNNALHHPVFTDVTKQAGVTIEGYGHGATIADINKDGWKDIFVTNDFIANDLLYINNHDGTFTDKAAAYFKHTSANGMGQDVIDINNDGLSDIVELDMNPEDNYRKKMMLGANSYQTFQLNDFFKYQYQYVRNSIQVNEGPRVNANDSIGDPVFSETGYFSGVAETDWSWCPLLADFDNDGWRDLVVTNGFPKDVTDRDFIAYRQEAAPVTPQSNTLAQIPEVKLHKYAFHNNGNGRFTDVSVNWGLSRTTFSNGAVYADLDNDGDLDMVINNINDEASVYENTMMDAKPQDKHYLSVQLTGDSRNINGLGAWIELYYGSQQQAYELTPYRGYLSSIQLNPHFGLGSITKIDSLVVKWPDGSKQVATNIKPDQTIKINKADARDHYDWLVPALAHNNLFREITDSLGIHYKHSQVDYIDFNIQKLLPHKFSEYGPSLAAGDVNGDGLDDIIIGGNSYLGATALFQQPDGLFKQKSLATPVEGMNTDFQDMGIALFDADGDGDLDLYIAHGGYESKSNSTIYQDQLFVNDGKGNFKKDSLALPQHYASKSCVRAIDYDKDGDLDLFVAGRVDPWRYPSPVSGYIYRNDSRNGQIKFTDVTGEVAGTLNNIGLVCDALMTDFDNDGWPDLVLAGEWMPLTFLKNEKGHFKNITEKTSLSSQVGWWNSLAAGDFDNDGDIDFIAGNLGLNSLFKASQQYPATIYAKDFDNNGSYDAIPALYLPVSQEDTTRKEFPVPGRDDMIKQIIGMRSKFQNYKSYAVATMDQLFTKEQLDGVLKLHANNFNSCFCRNDGNGKFTLVPLPLKAQLSALNGMVTDDFDGDGNLDVVINTNDYGTDVSVGRYDALNGLMLKGDGKGNFAPQSILQSGIFIPGNGKALVKLRSKKGNYLLAAGQNRGPLKVFALKKGTKHIPLLPGDISADFLFKDGRKQKQECYEGASFLSQSARFLSVGDNVASIVIADSNGRTRKVSF</sequence>
<dbReference type="AlphaFoldDB" id="A0A561PPG7"/>